<evidence type="ECO:0000256" key="5">
    <source>
        <dbReference type="SAM" id="Phobius"/>
    </source>
</evidence>
<keyword evidence="8" id="KW-1185">Reference proteome</keyword>
<evidence type="ECO:0000259" key="6">
    <source>
        <dbReference type="PROSITE" id="PS50850"/>
    </source>
</evidence>
<dbReference type="InterPro" id="IPR005828">
    <property type="entry name" value="MFS_sugar_transport-like"/>
</dbReference>
<dbReference type="FunFam" id="1.20.1250.20:FF:000249">
    <property type="entry name" value="facilitated trehalose transporter Tret1"/>
    <property type="match status" value="1"/>
</dbReference>
<dbReference type="PANTHER" id="PTHR48021">
    <property type="match status" value="1"/>
</dbReference>
<dbReference type="Proteomes" id="UP000053240">
    <property type="component" value="Unassembled WGS sequence"/>
</dbReference>
<keyword evidence="4 5" id="KW-0472">Membrane</keyword>
<reference evidence="7 8" key="1">
    <citation type="journal article" date="2015" name="Nat. Commun.">
        <title>Outbred genome sequencing and CRISPR/Cas9 gene editing in butterflies.</title>
        <authorList>
            <person name="Li X."/>
            <person name="Fan D."/>
            <person name="Zhang W."/>
            <person name="Liu G."/>
            <person name="Zhang L."/>
            <person name="Zhao L."/>
            <person name="Fang X."/>
            <person name="Chen L."/>
            <person name="Dong Y."/>
            <person name="Chen Y."/>
            <person name="Ding Y."/>
            <person name="Zhao R."/>
            <person name="Feng M."/>
            <person name="Zhu Y."/>
            <person name="Feng Y."/>
            <person name="Jiang X."/>
            <person name="Zhu D."/>
            <person name="Xiang H."/>
            <person name="Feng X."/>
            <person name="Li S."/>
            <person name="Wang J."/>
            <person name="Zhang G."/>
            <person name="Kronforst M.R."/>
            <person name="Wang W."/>
        </authorList>
    </citation>
    <scope>NUCLEOTIDE SEQUENCE [LARGE SCALE GENOMIC DNA]</scope>
    <source>
        <strain evidence="7">Ya'a_city_454_Pm</strain>
        <tissue evidence="7">Whole body</tissue>
    </source>
</reference>
<feature type="transmembrane region" description="Helical" evidence="5">
    <location>
        <begin position="121"/>
        <end position="142"/>
    </location>
</feature>
<feature type="transmembrane region" description="Helical" evidence="5">
    <location>
        <begin position="394"/>
        <end position="417"/>
    </location>
</feature>
<keyword evidence="3 5" id="KW-1133">Transmembrane helix</keyword>
<feature type="transmembrane region" description="Helical" evidence="5">
    <location>
        <begin position="178"/>
        <end position="199"/>
    </location>
</feature>
<dbReference type="InterPro" id="IPR020846">
    <property type="entry name" value="MFS_dom"/>
</dbReference>
<dbReference type="InterPro" id="IPR036259">
    <property type="entry name" value="MFS_trans_sf"/>
</dbReference>
<dbReference type="Pfam" id="PF00083">
    <property type="entry name" value="Sugar_tr"/>
    <property type="match status" value="1"/>
</dbReference>
<feature type="transmembrane region" description="Helical" evidence="5">
    <location>
        <begin position="154"/>
        <end position="172"/>
    </location>
</feature>
<dbReference type="GO" id="GO:0022857">
    <property type="term" value="F:transmembrane transporter activity"/>
    <property type="evidence" value="ECO:0007669"/>
    <property type="project" value="InterPro"/>
</dbReference>
<dbReference type="GO" id="GO:0016020">
    <property type="term" value="C:membrane"/>
    <property type="evidence" value="ECO:0007669"/>
    <property type="project" value="UniProtKB-SubCell"/>
</dbReference>
<feature type="transmembrane region" description="Helical" evidence="5">
    <location>
        <begin position="96"/>
        <end position="115"/>
    </location>
</feature>
<evidence type="ECO:0000313" key="7">
    <source>
        <dbReference type="EMBL" id="KPJ15996.1"/>
    </source>
</evidence>
<feature type="transmembrane region" description="Helical" evidence="5">
    <location>
        <begin position="327"/>
        <end position="347"/>
    </location>
</feature>
<evidence type="ECO:0000256" key="1">
    <source>
        <dbReference type="ARBA" id="ARBA00004141"/>
    </source>
</evidence>
<evidence type="ECO:0000256" key="2">
    <source>
        <dbReference type="ARBA" id="ARBA00022692"/>
    </source>
</evidence>
<dbReference type="InterPro" id="IPR005829">
    <property type="entry name" value="Sugar_transporter_CS"/>
</dbReference>
<name>A0A0N1IPR7_PAPMA</name>
<feature type="transmembrane region" description="Helical" evidence="5">
    <location>
        <begin position="289"/>
        <end position="307"/>
    </location>
</feature>
<evidence type="ECO:0000313" key="8">
    <source>
        <dbReference type="Proteomes" id="UP000053240"/>
    </source>
</evidence>
<dbReference type="PANTHER" id="PTHR48021:SF39">
    <property type="entry name" value="MAJOR FACILITATOR SUPERFAMILY (MFS) PROFILE DOMAIN-CONTAINING PROTEIN"/>
    <property type="match status" value="1"/>
</dbReference>
<feature type="transmembrane region" description="Helical" evidence="5">
    <location>
        <begin position="461"/>
        <end position="479"/>
    </location>
</feature>
<protein>
    <submittedName>
        <fullName evidence="7">Facilitated trehalose transporter Tret1</fullName>
    </submittedName>
</protein>
<dbReference type="AlphaFoldDB" id="A0A0N1IPR7"/>
<dbReference type="Gene3D" id="1.20.1250.20">
    <property type="entry name" value="MFS general substrate transporter like domains"/>
    <property type="match status" value="1"/>
</dbReference>
<dbReference type="InParanoid" id="A0A0N1IPR7"/>
<feature type="domain" description="Major facilitator superfamily (MFS) profile" evidence="6">
    <location>
        <begin position="25"/>
        <end position="483"/>
    </location>
</feature>
<keyword evidence="2 5" id="KW-0812">Transmembrane</keyword>
<feature type="transmembrane region" description="Helical" evidence="5">
    <location>
        <begin position="354"/>
        <end position="374"/>
    </location>
</feature>
<evidence type="ECO:0000256" key="4">
    <source>
        <dbReference type="ARBA" id="ARBA00023136"/>
    </source>
</evidence>
<accession>A0A0N1IPR7</accession>
<dbReference type="EMBL" id="KQ460317">
    <property type="protein sequence ID" value="KPJ15996.1"/>
    <property type="molecule type" value="Genomic_DNA"/>
</dbReference>
<proteinExistence type="predicted"/>
<sequence length="521" mass="58398">MVHKIQDQITSTIPVSRIRCIASQVIACMPPNFLLLDLGMAISFATIAVPSLLNAKEGLSLDETQASWFGSLSYLTQPVGALLSGPIVDFCGRKRANFLVNIPHLVAWILMYFSWDLPSLFIANGLLGLGTGIMEAPINSYVGEISEPSVRGALCTLTQLFTSIGIFVMYFLGTVVDWRTAALISLVVPVSSMAFVFLVPETPVWLLSRGREKEALKSLCYLRGWTKIEDVKEEFDELVEYSKKLQKCVICDKIDDVTKSCEHYKMNTFKRSMYKFRYVMLCKETMRPLVLVMMYFLFFVMSGLAPIRPNMVNICGALGMAQDGKVVVLMVGIITFLTALVVVMLIKVVGKRKLAISAMLGTAIFCAALSAYARKNLADSVYSYDTSTFPTEKSYLPLVLFYMVATFTGLAVPWVLLGEVFPFRSRASAQGIAAASNYIFSFLGAKTFIDLEVNLKLWGTFATYSGFGFLGTIYLYFYLPETEGKTLQEIEDFYNEDKSRTFADDPFINFFKRFKRKKYSM</sequence>
<evidence type="ECO:0000256" key="3">
    <source>
        <dbReference type="ARBA" id="ARBA00022989"/>
    </source>
</evidence>
<gene>
    <name evidence="7" type="ORF">RR48_05341</name>
</gene>
<comment type="subcellular location">
    <subcellularLocation>
        <location evidence="1">Membrane</location>
        <topology evidence="1">Multi-pass membrane protein</topology>
    </subcellularLocation>
</comment>
<organism evidence="7 8">
    <name type="scientific">Papilio machaon</name>
    <name type="common">Old World swallowtail butterfly</name>
    <dbReference type="NCBI Taxonomy" id="76193"/>
    <lineage>
        <taxon>Eukaryota</taxon>
        <taxon>Metazoa</taxon>
        <taxon>Ecdysozoa</taxon>
        <taxon>Arthropoda</taxon>
        <taxon>Hexapoda</taxon>
        <taxon>Insecta</taxon>
        <taxon>Pterygota</taxon>
        <taxon>Neoptera</taxon>
        <taxon>Endopterygota</taxon>
        <taxon>Lepidoptera</taxon>
        <taxon>Glossata</taxon>
        <taxon>Ditrysia</taxon>
        <taxon>Papilionoidea</taxon>
        <taxon>Papilionidae</taxon>
        <taxon>Papilioninae</taxon>
        <taxon>Papilio</taxon>
    </lineage>
</organism>
<dbReference type="PROSITE" id="PS00217">
    <property type="entry name" value="SUGAR_TRANSPORT_2"/>
    <property type="match status" value="1"/>
</dbReference>
<dbReference type="InterPro" id="IPR050549">
    <property type="entry name" value="MFS_Trehalose_Transporter"/>
</dbReference>
<dbReference type="SUPFAM" id="SSF103473">
    <property type="entry name" value="MFS general substrate transporter"/>
    <property type="match status" value="1"/>
</dbReference>
<feature type="transmembrane region" description="Helical" evidence="5">
    <location>
        <begin position="429"/>
        <end position="449"/>
    </location>
</feature>
<dbReference type="PROSITE" id="PS50850">
    <property type="entry name" value="MFS"/>
    <property type="match status" value="1"/>
</dbReference>